<reference evidence="1 2" key="1">
    <citation type="submission" date="2017-03" db="EMBL/GenBank/DDBJ databases">
        <authorList>
            <person name="Afonso C.L."/>
            <person name="Miller P.J."/>
            <person name="Scott M.A."/>
            <person name="Spackman E."/>
            <person name="Goraichik I."/>
            <person name="Dimitrov K.M."/>
            <person name="Suarez D.L."/>
            <person name="Swayne D.E."/>
        </authorList>
    </citation>
    <scope>NUCLEOTIDE SEQUENCE [LARGE SCALE GENOMIC DNA]</scope>
    <source>
        <strain evidence="1">PRJEB14757</strain>
    </source>
</reference>
<dbReference type="STRING" id="1246637.MTBBW1_240007"/>
<organism evidence="1 2">
    <name type="scientific">Desulfamplus magnetovallimortis</name>
    <dbReference type="NCBI Taxonomy" id="1246637"/>
    <lineage>
        <taxon>Bacteria</taxon>
        <taxon>Pseudomonadati</taxon>
        <taxon>Thermodesulfobacteriota</taxon>
        <taxon>Desulfobacteria</taxon>
        <taxon>Desulfobacterales</taxon>
        <taxon>Desulfobacteraceae</taxon>
        <taxon>Desulfamplus</taxon>
    </lineage>
</organism>
<dbReference type="Proteomes" id="UP000191931">
    <property type="component" value="Unassembled WGS sequence"/>
</dbReference>
<keyword evidence="2" id="KW-1185">Reference proteome</keyword>
<sequence>MPIHLTLKKYPLPGSEIFSLNVLGERLGRLFYPESFNMTE</sequence>
<proteinExistence type="predicted"/>
<evidence type="ECO:0000313" key="2">
    <source>
        <dbReference type="Proteomes" id="UP000191931"/>
    </source>
</evidence>
<protein>
    <submittedName>
        <fullName evidence="1">Uncharacterized protein</fullName>
    </submittedName>
</protein>
<gene>
    <name evidence="1" type="ORF">MTBBW1_240007</name>
</gene>
<dbReference type="EMBL" id="FWEV01000157">
    <property type="protein sequence ID" value="SLM30745.1"/>
    <property type="molecule type" value="Genomic_DNA"/>
</dbReference>
<name>A0A1W1HEE4_9BACT</name>
<dbReference type="AlphaFoldDB" id="A0A1W1HEE4"/>
<accession>A0A1W1HEE4</accession>
<evidence type="ECO:0000313" key="1">
    <source>
        <dbReference type="EMBL" id="SLM30745.1"/>
    </source>
</evidence>